<accession>A0A426FLR3</accession>
<comment type="caution">
    <text evidence="6">The sequence shown here is derived from an EMBL/GenBank/DDBJ whole genome shotgun (WGS) entry which is preliminary data.</text>
</comment>
<feature type="domain" description="NAD-dependent epimerase/dehydratase" evidence="5">
    <location>
        <begin position="39"/>
        <end position="290"/>
    </location>
</feature>
<evidence type="ECO:0000259" key="5">
    <source>
        <dbReference type="Pfam" id="PF01370"/>
    </source>
</evidence>
<dbReference type="SUPFAM" id="SSF51735">
    <property type="entry name" value="NAD(P)-binding Rossmann-fold domains"/>
    <property type="match status" value="1"/>
</dbReference>
<evidence type="ECO:0000313" key="7">
    <source>
        <dbReference type="Proteomes" id="UP000270261"/>
    </source>
</evidence>
<dbReference type="Pfam" id="PF01370">
    <property type="entry name" value="Epimerase"/>
    <property type="match status" value="1"/>
</dbReference>
<proteinExistence type="predicted"/>
<keyword evidence="4" id="KW-0456">Lyase</keyword>
<dbReference type="RefSeq" id="WP_125095884.1">
    <property type="nucleotide sequence ID" value="NZ_RRUE01000002.1"/>
</dbReference>
<organism evidence="6 7">
    <name type="scientific">Lautropia dentalis</name>
    <dbReference type="NCBI Taxonomy" id="2490857"/>
    <lineage>
        <taxon>Bacteria</taxon>
        <taxon>Pseudomonadati</taxon>
        <taxon>Pseudomonadota</taxon>
        <taxon>Betaproteobacteria</taxon>
        <taxon>Burkholderiales</taxon>
        <taxon>Burkholderiaceae</taxon>
        <taxon>Lautropia</taxon>
    </lineage>
</organism>
<dbReference type="InterPro" id="IPR001509">
    <property type="entry name" value="Epimerase_deHydtase"/>
</dbReference>
<name>A0A426FLR3_9BURK</name>
<dbReference type="InterPro" id="IPR044516">
    <property type="entry name" value="UXS-like"/>
</dbReference>
<reference evidence="6 7" key="1">
    <citation type="submission" date="2018-11" db="EMBL/GenBank/DDBJ databases">
        <title>Genome sequencing of Lautropia sp. KCOM 2505 (= ChDC F240).</title>
        <authorList>
            <person name="Kook J.-K."/>
            <person name="Park S.-N."/>
            <person name="Lim Y.K."/>
        </authorList>
    </citation>
    <scope>NUCLEOTIDE SEQUENCE [LARGE SCALE GENOMIC DNA]</scope>
    <source>
        <strain evidence="6 7">KCOM 2505</strain>
    </source>
</reference>
<evidence type="ECO:0000256" key="1">
    <source>
        <dbReference type="ARBA" id="ARBA00001911"/>
    </source>
</evidence>
<evidence type="ECO:0000256" key="2">
    <source>
        <dbReference type="ARBA" id="ARBA00022793"/>
    </source>
</evidence>
<dbReference type="AlphaFoldDB" id="A0A426FLR3"/>
<dbReference type="InterPro" id="IPR036291">
    <property type="entry name" value="NAD(P)-bd_dom_sf"/>
</dbReference>
<dbReference type="GO" id="GO:0005737">
    <property type="term" value="C:cytoplasm"/>
    <property type="evidence" value="ECO:0007669"/>
    <property type="project" value="TreeGrafter"/>
</dbReference>
<keyword evidence="3" id="KW-0520">NAD</keyword>
<dbReference type="EMBL" id="RRUE01000002">
    <property type="protein sequence ID" value="RRN43680.1"/>
    <property type="molecule type" value="Genomic_DNA"/>
</dbReference>
<dbReference type="Proteomes" id="UP000270261">
    <property type="component" value="Unassembled WGS sequence"/>
</dbReference>
<comment type="cofactor">
    <cofactor evidence="1">
        <name>NAD(+)</name>
        <dbReference type="ChEBI" id="CHEBI:57540"/>
    </cofactor>
</comment>
<dbReference type="Gene3D" id="3.40.50.720">
    <property type="entry name" value="NAD(P)-binding Rossmann-like Domain"/>
    <property type="match status" value="1"/>
</dbReference>
<protein>
    <submittedName>
        <fullName evidence="6">NAD-dependent epimerase/dehydratase family protein</fullName>
    </submittedName>
</protein>
<dbReference type="GO" id="GO:0042732">
    <property type="term" value="P:D-xylose metabolic process"/>
    <property type="evidence" value="ECO:0007669"/>
    <property type="project" value="InterPro"/>
</dbReference>
<evidence type="ECO:0000256" key="4">
    <source>
        <dbReference type="ARBA" id="ARBA00023239"/>
    </source>
</evidence>
<keyword evidence="2" id="KW-0210">Decarboxylase</keyword>
<sequence>MTTPSGLLPLDQLINQDLDDLIRKARSQYEALAGNHLWLTGGAGFLGYYLVLSIGHWNRTAPADRKIRLTVLDNYVRGIPAWLKEAESAEIRLRKHDVTHPIPADLEPANFIIHAASIASPMYYRKFPLETIDANVNGLRLMLDYAAERNQKEPGSLKGFLFFSTSEIYGDPTPDAIPTPETYRGLVSCTGPRACYDESKRVGETLCVLYAQTKGVPVSQARPFNNYGPGLKITDGRVLPDFARDVLAGRDIVMLSDGSPTRTFCYITDALSGYLRVLVNGRRGEPYNIGIETPEISMRELAERVQKLARELWGYQGKVVHKLSDEGEVYLKDNPNRRCPIITKARTELGYAPEVDVDTGLRRILNWYYFNRDAEAA</sequence>
<dbReference type="GO" id="GO:0070403">
    <property type="term" value="F:NAD+ binding"/>
    <property type="evidence" value="ECO:0007669"/>
    <property type="project" value="InterPro"/>
</dbReference>
<dbReference type="PANTHER" id="PTHR43078">
    <property type="entry name" value="UDP-GLUCURONIC ACID DECARBOXYLASE-RELATED"/>
    <property type="match status" value="1"/>
</dbReference>
<dbReference type="PANTHER" id="PTHR43078:SF6">
    <property type="entry name" value="UDP-GLUCURONIC ACID DECARBOXYLASE 1"/>
    <property type="match status" value="1"/>
</dbReference>
<gene>
    <name evidence="6" type="ORF">EHV23_09640</name>
</gene>
<dbReference type="GO" id="GO:0048040">
    <property type="term" value="F:UDP-glucuronate decarboxylase activity"/>
    <property type="evidence" value="ECO:0007669"/>
    <property type="project" value="TreeGrafter"/>
</dbReference>
<evidence type="ECO:0000313" key="6">
    <source>
        <dbReference type="EMBL" id="RRN43680.1"/>
    </source>
</evidence>
<keyword evidence="7" id="KW-1185">Reference proteome</keyword>
<dbReference type="OrthoDB" id="9769113at2"/>
<evidence type="ECO:0000256" key="3">
    <source>
        <dbReference type="ARBA" id="ARBA00023027"/>
    </source>
</evidence>